<dbReference type="STRING" id="983967.A0A1E4T3F6"/>
<comment type="similarity">
    <text evidence="1">Belongs to the pyridoxine kinase family.</text>
</comment>
<evidence type="ECO:0000256" key="2">
    <source>
        <dbReference type="ARBA" id="ARBA00012104"/>
    </source>
</evidence>
<evidence type="ECO:0000256" key="3">
    <source>
        <dbReference type="ARBA" id="ARBA00022679"/>
    </source>
</evidence>
<dbReference type="SUPFAM" id="SSF53613">
    <property type="entry name" value="Ribokinase-like"/>
    <property type="match status" value="1"/>
</dbReference>
<reference evidence="9" key="1">
    <citation type="submission" date="2016-04" db="EMBL/GenBank/DDBJ databases">
        <title>Comparative genomics of biotechnologically important yeasts.</title>
        <authorList>
            <consortium name="DOE Joint Genome Institute"/>
            <person name="Riley R."/>
            <person name="Haridas S."/>
            <person name="Wolfe K.H."/>
            <person name="Lopes M.R."/>
            <person name="Hittinger C.T."/>
            <person name="Goker M."/>
            <person name="Salamov A."/>
            <person name="Wisecaver J."/>
            <person name="Long T.M."/>
            <person name="Aerts A.L."/>
            <person name="Barry K."/>
            <person name="Choi C."/>
            <person name="Clum A."/>
            <person name="Coughlan A.Y."/>
            <person name="Deshpande S."/>
            <person name="Douglass A.P."/>
            <person name="Hanson S.J."/>
            <person name="Klenk H.-P."/>
            <person name="Labutti K."/>
            <person name="Lapidus A."/>
            <person name="Lindquist E."/>
            <person name="Lipzen A."/>
            <person name="Meier-Kolthoff J.P."/>
            <person name="Ohm R.A."/>
            <person name="Otillar R.P."/>
            <person name="Pangilinan J."/>
            <person name="Peng Y."/>
            <person name="Rokas A."/>
            <person name="Rosa C.A."/>
            <person name="Scheuner C."/>
            <person name="Sibirny A.A."/>
            <person name="Slot J.C."/>
            <person name="Stielow J.B."/>
            <person name="Sun H."/>
            <person name="Kurtzman C.P."/>
            <person name="Blackwell M."/>
            <person name="Grigoriev I.V."/>
            <person name="Jeffries T.W."/>
        </authorList>
    </citation>
    <scope>NUCLEOTIDE SEQUENCE [LARGE SCALE GENOMIC DNA]</scope>
    <source>
        <strain evidence="9">NRRL YB-2248</strain>
    </source>
</reference>
<evidence type="ECO:0000256" key="6">
    <source>
        <dbReference type="ARBA" id="ARBA00022840"/>
    </source>
</evidence>
<dbReference type="EC" id="2.7.1.35" evidence="2"/>
<dbReference type="EMBL" id="KV453850">
    <property type="protein sequence ID" value="ODV86300.1"/>
    <property type="molecule type" value="Genomic_DNA"/>
</dbReference>
<keyword evidence="4" id="KW-0547">Nucleotide-binding</keyword>
<dbReference type="AlphaFoldDB" id="A0A1E4T3F6"/>
<protein>
    <recommendedName>
        <fullName evidence="2">pyridoxal kinase</fullName>
        <ecNumber evidence="2">2.7.1.35</ecNumber>
    </recommendedName>
</protein>
<accession>A0A1E4T3F6</accession>
<organism evidence="8 9">
    <name type="scientific">[Candida] arabinofermentans NRRL YB-2248</name>
    <dbReference type="NCBI Taxonomy" id="983967"/>
    <lineage>
        <taxon>Eukaryota</taxon>
        <taxon>Fungi</taxon>
        <taxon>Dikarya</taxon>
        <taxon>Ascomycota</taxon>
        <taxon>Saccharomycotina</taxon>
        <taxon>Pichiomycetes</taxon>
        <taxon>Pichiales</taxon>
        <taxon>Pichiaceae</taxon>
        <taxon>Ogataea</taxon>
        <taxon>Ogataea/Candida clade</taxon>
    </lineage>
</organism>
<dbReference type="PANTHER" id="PTHR10534:SF2">
    <property type="entry name" value="PYRIDOXAL KINASE"/>
    <property type="match status" value="1"/>
</dbReference>
<evidence type="ECO:0000313" key="9">
    <source>
        <dbReference type="Proteomes" id="UP000094801"/>
    </source>
</evidence>
<dbReference type="InterPro" id="IPR013749">
    <property type="entry name" value="PM/HMP-P_kinase-1"/>
</dbReference>
<sequence length="329" mass="37202">MTIGLPKPATKVLSIQSHVVHGYVGNKAACFPLQMLNWDVDILNSVNFSNHTGYGKISGNYSTGEELRKIYEGLKKINMKYDAVLTGYTHGALAVESIAEICCNFKESNPDALWLLDPVMGDEGEMYVSEEVIPHYQRIVKSGHVDIITPNQFELELLLGFNIIDRASLKKALKILHNEYKIKHVVISSMNLGPEQLGISIENSKNVFFCCASSYDWKSPVVFEIDKFDSYFTGVGDLFSALLLDRLYKSQDLLISTNQVLSVMSKVLFVTQSLCFRRLGKLVEGKIGDFETMKECELRIVECRDLYDRNECNYEAIEIVYTDDNLELT</sequence>
<feature type="domain" description="Pyridoxamine kinase/Phosphomethylpyrimidine kinase" evidence="7">
    <location>
        <begin position="91"/>
        <end position="253"/>
    </location>
</feature>
<proteinExistence type="inferred from homology"/>
<dbReference type="GO" id="GO:0008478">
    <property type="term" value="F:pyridoxal kinase activity"/>
    <property type="evidence" value="ECO:0007669"/>
    <property type="project" value="UniProtKB-EC"/>
</dbReference>
<keyword evidence="5" id="KW-0418">Kinase</keyword>
<evidence type="ECO:0000256" key="4">
    <source>
        <dbReference type="ARBA" id="ARBA00022741"/>
    </source>
</evidence>
<dbReference type="GO" id="GO:0009443">
    <property type="term" value="P:pyridoxal 5'-phosphate salvage"/>
    <property type="evidence" value="ECO:0007669"/>
    <property type="project" value="InterPro"/>
</dbReference>
<dbReference type="Proteomes" id="UP000094801">
    <property type="component" value="Unassembled WGS sequence"/>
</dbReference>
<dbReference type="InterPro" id="IPR029056">
    <property type="entry name" value="Ribokinase-like"/>
</dbReference>
<gene>
    <name evidence="8" type="ORF">CANARDRAFT_6789</name>
</gene>
<keyword evidence="9" id="KW-1185">Reference proteome</keyword>
<dbReference type="GO" id="GO:0005829">
    <property type="term" value="C:cytosol"/>
    <property type="evidence" value="ECO:0007669"/>
    <property type="project" value="TreeGrafter"/>
</dbReference>
<dbReference type="Gene3D" id="3.40.1190.20">
    <property type="match status" value="1"/>
</dbReference>
<dbReference type="InterPro" id="IPR004625">
    <property type="entry name" value="PyrdxlKinase"/>
</dbReference>
<evidence type="ECO:0000313" key="8">
    <source>
        <dbReference type="EMBL" id="ODV86300.1"/>
    </source>
</evidence>
<dbReference type="PANTHER" id="PTHR10534">
    <property type="entry name" value="PYRIDOXAL KINASE"/>
    <property type="match status" value="1"/>
</dbReference>
<evidence type="ECO:0000256" key="1">
    <source>
        <dbReference type="ARBA" id="ARBA00008805"/>
    </source>
</evidence>
<evidence type="ECO:0000259" key="7">
    <source>
        <dbReference type="Pfam" id="PF08543"/>
    </source>
</evidence>
<keyword evidence="6" id="KW-0067">ATP-binding</keyword>
<dbReference type="Pfam" id="PF08543">
    <property type="entry name" value="Phos_pyr_kin"/>
    <property type="match status" value="1"/>
</dbReference>
<dbReference type="NCBIfam" id="TIGR00687">
    <property type="entry name" value="pyridox_kin"/>
    <property type="match status" value="1"/>
</dbReference>
<dbReference type="CDD" id="cd01173">
    <property type="entry name" value="pyridoxal_pyridoxamine_kinase"/>
    <property type="match status" value="1"/>
</dbReference>
<name>A0A1E4T3F6_9ASCO</name>
<dbReference type="OrthoDB" id="2104723at2759"/>
<dbReference type="GO" id="GO:0005524">
    <property type="term" value="F:ATP binding"/>
    <property type="evidence" value="ECO:0007669"/>
    <property type="project" value="UniProtKB-KW"/>
</dbReference>
<evidence type="ECO:0000256" key="5">
    <source>
        <dbReference type="ARBA" id="ARBA00022777"/>
    </source>
</evidence>
<keyword evidence="3" id="KW-0808">Transferase</keyword>